<dbReference type="STRING" id="241244.ATY39_05720"/>
<dbReference type="Proteomes" id="UP000076021">
    <property type="component" value="Chromosome"/>
</dbReference>
<dbReference type="KEGG" id="rst:ATY39_05720"/>
<keyword evidence="3" id="KW-1185">Reference proteome</keyword>
<feature type="transmembrane region" description="Helical" evidence="1">
    <location>
        <begin position="46"/>
        <end position="67"/>
    </location>
</feature>
<evidence type="ECO:0000256" key="1">
    <source>
        <dbReference type="SAM" id="Phobius"/>
    </source>
</evidence>
<reference evidence="2 3" key="1">
    <citation type="journal article" date="2016" name="Genome Announc.">
        <title>Whole-Genome Sequence of Rummeliibacillus stabekisii Strain PP9 Isolated from Antarctic Soil.</title>
        <authorList>
            <person name="da Mota F.F."/>
            <person name="Vollu R.E."/>
            <person name="Jurelevicius D."/>
            <person name="Seldin L."/>
        </authorList>
    </citation>
    <scope>NUCLEOTIDE SEQUENCE [LARGE SCALE GENOMIC DNA]</scope>
    <source>
        <strain evidence="2 3">PP9</strain>
    </source>
</reference>
<protein>
    <recommendedName>
        <fullName evidence="4">ABC transporter permease</fullName>
    </recommendedName>
</protein>
<organism evidence="2 3">
    <name type="scientific">Rummeliibacillus stabekisii</name>
    <dbReference type="NCBI Taxonomy" id="241244"/>
    <lineage>
        <taxon>Bacteria</taxon>
        <taxon>Bacillati</taxon>
        <taxon>Bacillota</taxon>
        <taxon>Bacilli</taxon>
        <taxon>Bacillales</taxon>
        <taxon>Caryophanaceae</taxon>
        <taxon>Rummeliibacillus</taxon>
    </lineage>
</organism>
<keyword evidence="1" id="KW-1133">Transmembrane helix</keyword>
<keyword evidence="1" id="KW-0472">Membrane</keyword>
<dbReference type="OrthoDB" id="2962380at2"/>
<dbReference type="EMBL" id="CP014806">
    <property type="protein sequence ID" value="AMW98999.1"/>
    <property type="molecule type" value="Genomic_DNA"/>
</dbReference>
<reference evidence="3" key="2">
    <citation type="submission" date="2016-03" db="EMBL/GenBank/DDBJ databases">
        <authorList>
            <person name="Ploux O."/>
        </authorList>
    </citation>
    <scope>NUCLEOTIDE SEQUENCE [LARGE SCALE GENOMIC DNA]</scope>
    <source>
        <strain evidence="3">PP9</strain>
    </source>
</reference>
<feature type="transmembrane region" description="Helical" evidence="1">
    <location>
        <begin position="88"/>
        <end position="119"/>
    </location>
</feature>
<feature type="transmembrane region" description="Helical" evidence="1">
    <location>
        <begin position="171"/>
        <end position="190"/>
    </location>
</feature>
<evidence type="ECO:0000313" key="3">
    <source>
        <dbReference type="Proteomes" id="UP000076021"/>
    </source>
</evidence>
<sequence>MLAFQGLLKKDFHISINWFFLWIGFLALFLILPFALEVYFHQPLSFLPIAVIMLLGFHVFFLPGMLLSMLRLEGKTQLWLYNPQNSKLLILSKIVISIAYQLIAQLFITCVGLVIYLFFKDLFILDKADLFIELTTLNAGIVLISLYFSLWCLFYWTVYHSLGKYPKMKNWRWLFVFVLFILLSLISSFLESIDVLQDILTKWKIPVIMGASFKYSHAGYTLGLNTMNLPVLTLVLYVAISVGLFVISCLLLDRKVEV</sequence>
<feature type="transmembrane region" description="Helical" evidence="1">
    <location>
        <begin position="231"/>
        <end position="252"/>
    </location>
</feature>
<evidence type="ECO:0000313" key="2">
    <source>
        <dbReference type="EMBL" id="AMW98999.1"/>
    </source>
</evidence>
<feature type="transmembrane region" description="Helical" evidence="1">
    <location>
        <begin position="139"/>
        <end position="159"/>
    </location>
</feature>
<feature type="transmembrane region" description="Helical" evidence="1">
    <location>
        <begin position="12"/>
        <end position="34"/>
    </location>
</feature>
<dbReference type="RefSeq" id="WP_066787092.1">
    <property type="nucleotide sequence ID" value="NZ_CP014806.1"/>
</dbReference>
<proteinExistence type="predicted"/>
<name>A0A143HC50_9BACL</name>
<dbReference type="AlphaFoldDB" id="A0A143HC50"/>
<accession>A0A143HC50</accession>
<keyword evidence="1" id="KW-0812">Transmembrane</keyword>
<evidence type="ECO:0008006" key="4">
    <source>
        <dbReference type="Google" id="ProtNLM"/>
    </source>
</evidence>
<gene>
    <name evidence="2" type="ORF">ATY39_05720</name>
</gene>